<dbReference type="GO" id="GO:0016560">
    <property type="term" value="P:protein import into peroxisome matrix, docking"/>
    <property type="evidence" value="ECO:0007669"/>
    <property type="project" value="UniProtKB-UniRule"/>
</dbReference>
<evidence type="ECO:0000256" key="10">
    <source>
        <dbReference type="RuleBase" id="RU367032"/>
    </source>
</evidence>
<dbReference type="Pfam" id="PF04695">
    <property type="entry name" value="Pex14_N"/>
    <property type="match status" value="1"/>
</dbReference>
<dbReference type="GO" id="GO:1990429">
    <property type="term" value="C:peroxisomal importomer complex"/>
    <property type="evidence" value="ECO:0007669"/>
    <property type="project" value="TreeGrafter"/>
</dbReference>
<comment type="function">
    <text evidence="10">Component of the PEX13-PEX14 docking complex, a translocon channel that specifically mediates the import of peroxisomal cargo proteins bound to PEX5 receptor. The PEX13-PEX14 docking complex forms a large import pore which can be opened to a diameter of about 9 nm. Mechanistically, PEX5 receptor along with cargo proteins associates with the PEX14 subunit of the PEX13-PEX14 docking complex in the cytosol, leading to the insertion of the receptor into the organelle membrane with the concomitant translocation of the cargo into the peroxisome matrix.</text>
</comment>
<dbReference type="STRING" id="1314782.A0A165V6W4"/>
<proteinExistence type="inferred from homology"/>
<evidence type="ECO:0000256" key="11">
    <source>
        <dbReference type="SAM" id="MobiDB-lite"/>
    </source>
</evidence>
<accession>A0A165V6W4</accession>
<dbReference type="InParanoid" id="A0A165V6W4"/>
<dbReference type="EMBL" id="KV425554">
    <property type="protein sequence ID" value="KZT29250.1"/>
    <property type="molecule type" value="Genomic_DNA"/>
</dbReference>
<dbReference type="PANTHER" id="PTHR23058:SF0">
    <property type="entry name" value="PEROXISOMAL MEMBRANE PROTEIN PEX14"/>
    <property type="match status" value="1"/>
</dbReference>
<comment type="subcellular location">
    <subcellularLocation>
        <location evidence="9 10">Peroxisome membrane</location>
    </subcellularLocation>
</comment>
<name>A0A165V6W4_9AGAM</name>
<dbReference type="AlphaFoldDB" id="A0A165V6W4"/>
<feature type="region of interest" description="Disordered" evidence="11">
    <location>
        <begin position="1"/>
        <end position="30"/>
    </location>
</feature>
<gene>
    <name evidence="14" type="ORF">NEOLEDRAFT_1145036</name>
</gene>
<evidence type="ECO:0000256" key="6">
    <source>
        <dbReference type="ARBA" id="ARBA00023140"/>
    </source>
</evidence>
<organism evidence="14 15">
    <name type="scientific">Neolentinus lepideus HHB14362 ss-1</name>
    <dbReference type="NCBI Taxonomy" id="1314782"/>
    <lineage>
        <taxon>Eukaryota</taxon>
        <taxon>Fungi</taxon>
        <taxon>Dikarya</taxon>
        <taxon>Basidiomycota</taxon>
        <taxon>Agaricomycotina</taxon>
        <taxon>Agaricomycetes</taxon>
        <taxon>Gloeophyllales</taxon>
        <taxon>Gloeophyllaceae</taxon>
        <taxon>Neolentinus</taxon>
    </lineage>
</organism>
<dbReference type="Gene3D" id="1.10.10.10">
    <property type="entry name" value="Winged helix-like DNA-binding domain superfamily/Winged helix DNA-binding domain"/>
    <property type="match status" value="1"/>
</dbReference>
<dbReference type="Proteomes" id="UP000076761">
    <property type="component" value="Unassembled WGS sequence"/>
</dbReference>
<feature type="transmembrane region" description="Helical" evidence="12">
    <location>
        <begin position="98"/>
        <end position="121"/>
    </location>
</feature>
<evidence type="ECO:0000256" key="5">
    <source>
        <dbReference type="ARBA" id="ARBA00023136"/>
    </source>
</evidence>
<dbReference type="GO" id="GO:0005102">
    <property type="term" value="F:signaling receptor binding"/>
    <property type="evidence" value="ECO:0007669"/>
    <property type="project" value="TreeGrafter"/>
</dbReference>
<keyword evidence="12" id="KW-0812">Transmembrane</keyword>
<keyword evidence="12" id="KW-1133">Transmembrane helix</keyword>
<keyword evidence="4" id="KW-0811">Translocation</keyword>
<evidence type="ECO:0000313" key="15">
    <source>
        <dbReference type="Proteomes" id="UP000076761"/>
    </source>
</evidence>
<keyword evidence="5 10" id="KW-0472">Membrane</keyword>
<evidence type="ECO:0000256" key="9">
    <source>
        <dbReference type="ARBA" id="ARBA00046271"/>
    </source>
</evidence>
<dbReference type="PANTHER" id="PTHR23058">
    <property type="entry name" value="PEROXISOMAL MEMBRANE PROTEIN PEX14"/>
    <property type="match status" value="1"/>
</dbReference>
<evidence type="ECO:0000313" key="14">
    <source>
        <dbReference type="EMBL" id="KZT29250.1"/>
    </source>
</evidence>
<evidence type="ECO:0000259" key="13">
    <source>
        <dbReference type="Pfam" id="PF04695"/>
    </source>
</evidence>
<evidence type="ECO:0000256" key="1">
    <source>
        <dbReference type="ARBA" id="ARBA00005443"/>
    </source>
</evidence>
<dbReference type="InterPro" id="IPR006785">
    <property type="entry name" value="Pex14_N"/>
</dbReference>
<reference evidence="14 15" key="1">
    <citation type="journal article" date="2016" name="Mol. Biol. Evol.">
        <title>Comparative Genomics of Early-Diverging Mushroom-Forming Fungi Provides Insights into the Origins of Lignocellulose Decay Capabilities.</title>
        <authorList>
            <person name="Nagy L.G."/>
            <person name="Riley R."/>
            <person name="Tritt A."/>
            <person name="Adam C."/>
            <person name="Daum C."/>
            <person name="Floudas D."/>
            <person name="Sun H."/>
            <person name="Yadav J.S."/>
            <person name="Pangilinan J."/>
            <person name="Larsson K.H."/>
            <person name="Matsuura K."/>
            <person name="Barry K."/>
            <person name="Labutti K."/>
            <person name="Kuo R."/>
            <person name="Ohm R.A."/>
            <person name="Bhattacharya S.S."/>
            <person name="Shirouzu T."/>
            <person name="Yoshinaga Y."/>
            <person name="Martin F.M."/>
            <person name="Grigoriev I.V."/>
            <person name="Hibbett D.S."/>
        </authorList>
    </citation>
    <scope>NUCLEOTIDE SEQUENCE [LARGE SCALE GENOMIC DNA]</scope>
    <source>
        <strain evidence="14 15">HHB14362 ss-1</strain>
    </source>
</reference>
<feature type="domain" description="Peroxisome membrane anchor protein Pex14p N-terminal" evidence="13">
    <location>
        <begin position="27"/>
        <end position="72"/>
    </location>
</feature>
<keyword evidence="6 10" id="KW-0576">Peroxisome</keyword>
<dbReference type="InterPro" id="IPR025655">
    <property type="entry name" value="PEX14"/>
</dbReference>
<sequence length="356" mass="39371">MAGEDEQSPAGDSNTERPAAAPTDATDRSELLNRARTFLRSPQVSDEDIWAKRKFLTEKGLTEPEIDGLLRELPPRAQVPQVPPRTYPQPPPSRLPDLLAGIIRITGWIAGASALLLLVYYRFILPRLARSYDARCRLVRHQKGLVARLNASLAGLKDAQEEAYADLPRPDPFEEPPEYRVCRSVDDVLAVCEDEVPEYTLLRCALGEFAAEGTEASTSALFERLRSKIPSLDTPEGLAYQERLWRTLTSSSPFTPSDLSHPESCTWTYTPPPPRAPSALAATLSALHSALPEPAQTPRYQHTQQALADFTGYLTTHAYASATFLQGSDYGFSETGEDEVKREIRALKGLVLNRQG</sequence>
<dbReference type="OrthoDB" id="441517at2759"/>
<evidence type="ECO:0000256" key="7">
    <source>
        <dbReference type="ARBA" id="ARBA00029502"/>
    </source>
</evidence>
<keyword evidence="3 10" id="KW-0653">Protein transport</keyword>
<comment type="similarity">
    <text evidence="1 10">Belongs to the peroxin-14 family.</text>
</comment>
<feature type="compositionally biased region" description="Pro residues" evidence="11">
    <location>
        <begin position="81"/>
        <end position="92"/>
    </location>
</feature>
<feature type="region of interest" description="Disordered" evidence="11">
    <location>
        <begin position="73"/>
        <end position="92"/>
    </location>
</feature>
<evidence type="ECO:0000256" key="2">
    <source>
        <dbReference type="ARBA" id="ARBA00022448"/>
    </source>
</evidence>
<keyword evidence="2 10" id="KW-0813">Transport</keyword>
<evidence type="ECO:0000256" key="12">
    <source>
        <dbReference type="SAM" id="Phobius"/>
    </source>
</evidence>
<evidence type="ECO:0000256" key="4">
    <source>
        <dbReference type="ARBA" id="ARBA00023010"/>
    </source>
</evidence>
<protein>
    <recommendedName>
        <fullName evidence="7 10">Peroxisomal membrane protein PEX14</fullName>
    </recommendedName>
    <alternativeName>
        <fullName evidence="8 10">Peroxin-14</fullName>
    </alternativeName>
</protein>
<dbReference type="InterPro" id="IPR036388">
    <property type="entry name" value="WH-like_DNA-bd_sf"/>
</dbReference>
<evidence type="ECO:0000256" key="8">
    <source>
        <dbReference type="ARBA" id="ARBA00029691"/>
    </source>
</evidence>
<dbReference type="GO" id="GO:0005778">
    <property type="term" value="C:peroxisomal membrane"/>
    <property type="evidence" value="ECO:0007669"/>
    <property type="project" value="UniProtKB-SubCell"/>
</dbReference>
<keyword evidence="15" id="KW-1185">Reference proteome</keyword>
<evidence type="ECO:0000256" key="3">
    <source>
        <dbReference type="ARBA" id="ARBA00022927"/>
    </source>
</evidence>